<evidence type="ECO:0000256" key="3">
    <source>
        <dbReference type="SAM" id="MobiDB-lite"/>
    </source>
</evidence>
<dbReference type="InterPro" id="IPR016197">
    <property type="entry name" value="Chromo-like_dom_sf"/>
</dbReference>
<feature type="domain" description="Chromo shadow" evidence="4">
    <location>
        <begin position="344"/>
        <end position="408"/>
    </location>
</feature>
<evidence type="ECO:0000256" key="1">
    <source>
        <dbReference type="ARBA" id="ARBA00004123"/>
    </source>
</evidence>
<dbReference type="CDD" id="cd00034">
    <property type="entry name" value="CSD"/>
    <property type="match status" value="1"/>
</dbReference>
<dbReference type="Gene3D" id="2.40.50.40">
    <property type="match status" value="1"/>
</dbReference>
<feature type="non-terminal residue" evidence="5">
    <location>
        <position position="1"/>
    </location>
</feature>
<dbReference type="SMART" id="SM00300">
    <property type="entry name" value="ChSh"/>
    <property type="match status" value="1"/>
</dbReference>
<dbReference type="GO" id="GO:0005694">
    <property type="term" value="C:chromosome"/>
    <property type="evidence" value="ECO:0007669"/>
    <property type="project" value="UniProtKB-ARBA"/>
</dbReference>
<evidence type="ECO:0000256" key="2">
    <source>
        <dbReference type="ARBA" id="ARBA00023242"/>
    </source>
</evidence>
<organism evidence="5 6">
    <name type="scientific">Aphis glycines</name>
    <name type="common">Soybean aphid</name>
    <dbReference type="NCBI Taxonomy" id="307491"/>
    <lineage>
        <taxon>Eukaryota</taxon>
        <taxon>Metazoa</taxon>
        <taxon>Ecdysozoa</taxon>
        <taxon>Arthropoda</taxon>
        <taxon>Hexapoda</taxon>
        <taxon>Insecta</taxon>
        <taxon>Pterygota</taxon>
        <taxon>Neoptera</taxon>
        <taxon>Paraneoptera</taxon>
        <taxon>Hemiptera</taxon>
        <taxon>Sternorrhyncha</taxon>
        <taxon>Aphidomorpha</taxon>
        <taxon>Aphidoidea</taxon>
        <taxon>Aphididae</taxon>
        <taxon>Aphidini</taxon>
        <taxon>Aphis</taxon>
        <taxon>Aphis</taxon>
    </lineage>
</organism>
<protein>
    <recommendedName>
        <fullName evidence="4">Chromo shadow domain-containing protein</fullName>
    </recommendedName>
</protein>
<dbReference type="AlphaFoldDB" id="A0A6G0U422"/>
<dbReference type="OrthoDB" id="433924at2759"/>
<dbReference type="InterPro" id="IPR008251">
    <property type="entry name" value="Chromo_shadow_dom"/>
</dbReference>
<evidence type="ECO:0000259" key="4">
    <source>
        <dbReference type="SMART" id="SM00300"/>
    </source>
</evidence>
<feature type="region of interest" description="Disordered" evidence="3">
    <location>
        <begin position="153"/>
        <end position="182"/>
    </location>
</feature>
<comment type="caution">
    <text evidence="5">The sequence shown here is derived from an EMBL/GenBank/DDBJ whole genome shotgun (WGS) entry which is preliminary data.</text>
</comment>
<proteinExistence type="predicted"/>
<dbReference type="Pfam" id="PF01393">
    <property type="entry name" value="Chromo_shadow"/>
    <property type="match status" value="1"/>
</dbReference>
<dbReference type="EMBL" id="VYZN01000004">
    <property type="protein sequence ID" value="KAE9543871.1"/>
    <property type="molecule type" value="Genomic_DNA"/>
</dbReference>
<keyword evidence="6" id="KW-1185">Reference proteome</keyword>
<feature type="region of interest" description="Disordered" evidence="3">
    <location>
        <begin position="1"/>
        <end position="30"/>
    </location>
</feature>
<reference evidence="5 6" key="1">
    <citation type="submission" date="2019-08" db="EMBL/GenBank/DDBJ databases">
        <title>The genome of the soybean aphid Biotype 1, its phylome, world population structure and adaptation to the North American continent.</title>
        <authorList>
            <person name="Giordano R."/>
            <person name="Donthu R.K."/>
            <person name="Hernandez A.G."/>
            <person name="Wright C.L."/>
            <person name="Zimin A.V."/>
        </authorList>
    </citation>
    <scope>NUCLEOTIDE SEQUENCE [LARGE SCALE GENOMIC DNA]</scope>
    <source>
        <tissue evidence="5">Whole aphids</tissue>
    </source>
</reference>
<sequence>LAKPPTHDSPNPDPLSFSGKTLITPPPKYTDKPVSGLSTIFYPPPPSDGHARSSHITFAHADRSCCPSSVFISCPLVTYDSALRVIVHRTCNDSRLLLYTLTLTRANFHNCRKSPTAMSVDLNTVVPVNGLDDHIAQSPKDDAAATALPEQPSLNGVAHSSSQSMEVVVSSENDDDVSAAAADVPSPLDDVSAAAADVPSPIDDVSAAAADVPSPIDDVSAAADDVPYPIDDVSAAAADTSSPMDETFEWPLDDEDEDNLVEDKNSDIRDNVNKPLHIVYRPCVDPYDHQRPPPQQLDPVDVVPDLNVAGPSRSSDDVPKNEMKLEVVDLGIDSHFYEDNNKKVGYDRGLEADYIVGATQKDGKLMFLIAWKNSIDGEADLLEAKEVYKRSPQIAIKYFEERLCYVYPSKKT</sequence>
<accession>A0A6G0U422</accession>
<dbReference type="Proteomes" id="UP000475862">
    <property type="component" value="Unassembled WGS sequence"/>
</dbReference>
<comment type="subcellular location">
    <subcellularLocation>
        <location evidence="1">Nucleus</location>
    </subcellularLocation>
</comment>
<name>A0A6G0U422_APHGL</name>
<dbReference type="SUPFAM" id="SSF54160">
    <property type="entry name" value="Chromo domain-like"/>
    <property type="match status" value="1"/>
</dbReference>
<evidence type="ECO:0000313" key="6">
    <source>
        <dbReference type="Proteomes" id="UP000475862"/>
    </source>
</evidence>
<dbReference type="GO" id="GO:0005634">
    <property type="term" value="C:nucleus"/>
    <property type="evidence" value="ECO:0007669"/>
    <property type="project" value="UniProtKB-SubCell"/>
</dbReference>
<evidence type="ECO:0000313" key="5">
    <source>
        <dbReference type="EMBL" id="KAE9543871.1"/>
    </source>
</evidence>
<gene>
    <name evidence="5" type="ORF">AGLY_001849</name>
</gene>
<keyword evidence="2" id="KW-0539">Nucleus</keyword>
<feature type="compositionally biased region" description="Low complexity" evidence="3">
    <location>
        <begin position="160"/>
        <end position="171"/>
    </location>
</feature>